<reference evidence="1 2" key="1">
    <citation type="submission" date="2020-08" db="EMBL/GenBank/DDBJ databases">
        <title>Complete genome sequence of Raphidiopsis curvispora isolated from drinking water reservoir in South Korea.</title>
        <authorList>
            <person name="Jeong J."/>
        </authorList>
    </citation>
    <scope>NUCLEOTIDE SEQUENCE [LARGE SCALE GENOMIC DNA]</scope>
    <source>
        <strain evidence="1 2">GIHE-G1</strain>
        <plasmid evidence="1 2">p-r.curvispora1</plasmid>
    </source>
</reference>
<keyword evidence="1" id="KW-0614">Plasmid</keyword>
<dbReference type="RefSeq" id="WP_187707590.1">
    <property type="nucleotide sequence ID" value="NZ_CP060823.1"/>
</dbReference>
<protein>
    <submittedName>
        <fullName evidence="1">Uncharacterized protein</fullName>
    </submittedName>
</protein>
<keyword evidence="2" id="KW-1185">Reference proteome</keyword>
<proteinExistence type="predicted"/>
<dbReference type="EMBL" id="CP060823">
    <property type="protein sequence ID" value="QNP31425.1"/>
    <property type="molecule type" value="Genomic_DNA"/>
</dbReference>
<dbReference type="AlphaFoldDB" id="A0A7H0F5V9"/>
<name>A0A7H0F5V9_9CYAN</name>
<evidence type="ECO:0000313" key="2">
    <source>
        <dbReference type="Proteomes" id="UP000516013"/>
    </source>
</evidence>
<gene>
    <name evidence="1" type="ORF">IAR63_17705</name>
</gene>
<dbReference type="Proteomes" id="UP000516013">
    <property type="component" value="Plasmid p-r.curvispora1"/>
</dbReference>
<accession>A0A7H0F5V9</accession>
<evidence type="ECO:0000313" key="1">
    <source>
        <dbReference type="EMBL" id="QNP31425.1"/>
    </source>
</evidence>
<sequence>MRTVSDCNHHLEQQLAIEQWAKNQNLPDLDVPDFTDFVVEDELVRESFQLDLLYLCWLDMLHSSKASH</sequence>
<geneLocation type="plasmid" evidence="1 2">
    <name>p-r.curvispora1</name>
</geneLocation>
<dbReference type="KEGG" id="ccur:IAR63_17705"/>
<organism evidence="1 2">
    <name type="scientific">Cylindrospermopsis curvispora GIHE-G1</name>
    <dbReference type="NCBI Taxonomy" id="2666332"/>
    <lineage>
        <taxon>Bacteria</taxon>
        <taxon>Bacillati</taxon>
        <taxon>Cyanobacteriota</taxon>
        <taxon>Cyanophyceae</taxon>
        <taxon>Nostocales</taxon>
        <taxon>Aphanizomenonaceae</taxon>
        <taxon>Cylindrospermopsis</taxon>
    </lineage>
</organism>